<dbReference type="Gene3D" id="2.30.30.40">
    <property type="entry name" value="SH3 Domains"/>
    <property type="match status" value="1"/>
</dbReference>
<dbReference type="EMBL" id="BMOE01000008">
    <property type="protein sequence ID" value="GGJ79649.1"/>
    <property type="molecule type" value="Genomic_DNA"/>
</dbReference>
<dbReference type="InterPro" id="IPR003646">
    <property type="entry name" value="SH3-like_bac-type"/>
</dbReference>
<feature type="domain" description="Excalibur calcium-binding" evidence="1">
    <location>
        <begin position="124"/>
        <end position="160"/>
    </location>
</feature>
<comment type="caution">
    <text evidence="2">The sequence shown here is derived from an EMBL/GenBank/DDBJ whole genome shotgun (WGS) entry which is preliminary data.</text>
</comment>
<sequence length="163" mass="16919">MAVTVVPPGVCVCCVSPAGSQVRVRHGVSAERMKNMMRILALSVACLTTAQAATAVTTGSVNLRRSPGVSGRVLSVVPKGTLLIVACRGQWCRTTVGGRGGYVSRALTRPVSASAPLAGRGVVYFRSCAAVRAAGRAPLRLGVLGYRTTLDRNHNGLACERGE</sequence>
<dbReference type="AlphaFoldDB" id="A0A917URM8"/>
<dbReference type="Pfam" id="PF08239">
    <property type="entry name" value="SH3_3"/>
    <property type="match status" value="1"/>
</dbReference>
<accession>A0A917URM8</accession>
<organism evidence="2 3">
    <name type="scientific">Deinococcus aquiradiocola</name>
    <dbReference type="NCBI Taxonomy" id="393059"/>
    <lineage>
        <taxon>Bacteria</taxon>
        <taxon>Thermotogati</taxon>
        <taxon>Deinococcota</taxon>
        <taxon>Deinococci</taxon>
        <taxon>Deinococcales</taxon>
        <taxon>Deinococcaceae</taxon>
        <taxon>Deinococcus</taxon>
    </lineage>
</organism>
<reference evidence="2" key="2">
    <citation type="submission" date="2020-09" db="EMBL/GenBank/DDBJ databases">
        <authorList>
            <person name="Sun Q."/>
            <person name="Ohkuma M."/>
        </authorList>
    </citation>
    <scope>NUCLEOTIDE SEQUENCE</scope>
    <source>
        <strain evidence="2">JCM 14371</strain>
    </source>
</reference>
<proteinExistence type="predicted"/>
<name>A0A917URM8_9DEIO</name>
<evidence type="ECO:0000313" key="2">
    <source>
        <dbReference type="EMBL" id="GGJ79649.1"/>
    </source>
</evidence>
<gene>
    <name evidence="2" type="ORF">GCM10008939_24400</name>
</gene>
<protein>
    <recommendedName>
        <fullName evidence="1">Excalibur calcium-binding domain-containing protein</fullName>
    </recommendedName>
</protein>
<reference evidence="2" key="1">
    <citation type="journal article" date="2014" name="Int. J. Syst. Evol. Microbiol.">
        <title>Complete genome sequence of Corynebacterium casei LMG S-19264T (=DSM 44701T), isolated from a smear-ripened cheese.</title>
        <authorList>
            <consortium name="US DOE Joint Genome Institute (JGI-PGF)"/>
            <person name="Walter F."/>
            <person name="Albersmeier A."/>
            <person name="Kalinowski J."/>
            <person name="Ruckert C."/>
        </authorList>
    </citation>
    <scope>NUCLEOTIDE SEQUENCE</scope>
    <source>
        <strain evidence="2">JCM 14371</strain>
    </source>
</reference>
<evidence type="ECO:0000259" key="1">
    <source>
        <dbReference type="SMART" id="SM00894"/>
    </source>
</evidence>
<dbReference type="Proteomes" id="UP000635726">
    <property type="component" value="Unassembled WGS sequence"/>
</dbReference>
<keyword evidence="3" id="KW-1185">Reference proteome</keyword>
<dbReference type="InterPro" id="IPR008613">
    <property type="entry name" value="Excalibur_Ca-bd_domain"/>
</dbReference>
<dbReference type="SMART" id="SM00894">
    <property type="entry name" value="Excalibur"/>
    <property type="match status" value="1"/>
</dbReference>
<evidence type="ECO:0000313" key="3">
    <source>
        <dbReference type="Proteomes" id="UP000635726"/>
    </source>
</evidence>
<dbReference type="Pfam" id="PF05901">
    <property type="entry name" value="Excalibur"/>
    <property type="match status" value="1"/>
</dbReference>